<feature type="transmembrane region" description="Helical" evidence="1">
    <location>
        <begin position="30"/>
        <end position="52"/>
    </location>
</feature>
<protein>
    <submittedName>
        <fullName evidence="2">Uncharacterized protein</fullName>
    </submittedName>
</protein>
<keyword evidence="1" id="KW-1133">Transmembrane helix</keyword>
<dbReference type="EMBL" id="CP069028">
    <property type="protein sequence ID" value="QRC96248.1"/>
    <property type="molecule type" value="Genomic_DNA"/>
</dbReference>
<proteinExistence type="predicted"/>
<keyword evidence="3" id="KW-1185">Reference proteome</keyword>
<organism evidence="2 3">
    <name type="scientific">Phaeosphaeria nodorum (strain SN15 / ATCC MYA-4574 / FGSC 10173)</name>
    <name type="common">Glume blotch fungus</name>
    <name type="synonym">Parastagonospora nodorum</name>
    <dbReference type="NCBI Taxonomy" id="321614"/>
    <lineage>
        <taxon>Eukaryota</taxon>
        <taxon>Fungi</taxon>
        <taxon>Dikarya</taxon>
        <taxon>Ascomycota</taxon>
        <taxon>Pezizomycotina</taxon>
        <taxon>Dothideomycetes</taxon>
        <taxon>Pleosporomycetidae</taxon>
        <taxon>Pleosporales</taxon>
        <taxon>Pleosporineae</taxon>
        <taxon>Phaeosphaeriaceae</taxon>
        <taxon>Parastagonospora</taxon>
    </lineage>
</organism>
<evidence type="ECO:0000313" key="3">
    <source>
        <dbReference type="Proteomes" id="UP000663193"/>
    </source>
</evidence>
<dbReference type="VEuPathDB" id="FungiDB:JI435_408530"/>
<dbReference type="AlphaFoldDB" id="A0A7U2F030"/>
<keyword evidence="1" id="KW-0472">Membrane</keyword>
<sequence>MHSRYHLWILWRYALPPQLHIACVHEYRSCATFIMSMQFYFLHFISLASRLFVFSPKLFFLTKTFLLASLELPCLRHASLRKSRCDEQVT</sequence>
<dbReference type="Proteomes" id="UP000663193">
    <property type="component" value="Chromosome 6"/>
</dbReference>
<evidence type="ECO:0000256" key="1">
    <source>
        <dbReference type="SAM" id="Phobius"/>
    </source>
</evidence>
<reference evidence="3" key="1">
    <citation type="journal article" date="2021" name="BMC Genomics">
        <title>Chromosome-level genome assembly and manually-curated proteome of model necrotroph Parastagonospora nodorum Sn15 reveals a genome-wide trove of candidate effector homologs, and redundancy of virulence-related functions within an accessory chromosome.</title>
        <authorList>
            <person name="Bertazzoni S."/>
            <person name="Jones D.A.B."/>
            <person name="Phan H.T."/>
            <person name="Tan K.-C."/>
            <person name="Hane J.K."/>
        </authorList>
    </citation>
    <scope>NUCLEOTIDE SEQUENCE [LARGE SCALE GENOMIC DNA]</scope>
    <source>
        <strain evidence="3">SN15 / ATCC MYA-4574 / FGSC 10173)</strain>
    </source>
</reference>
<accession>A0A7U2F030</accession>
<keyword evidence="1" id="KW-0812">Transmembrane</keyword>
<evidence type="ECO:0000313" key="2">
    <source>
        <dbReference type="EMBL" id="QRC96248.1"/>
    </source>
</evidence>
<name>A0A7U2F030_PHANO</name>
<gene>
    <name evidence="2" type="ORF">JI435_408530</name>
</gene>